<evidence type="ECO:0000256" key="1">
    <source>
        <dbReference type="ARBA" id="ARBA00010923"/>
    </source>
</evidence>
<dbReference type="REBASE" id="21434">
    <property type="entry name" value="S.Mgl34ORF1090P"/>
</dbReference>
<dbReference type="InterPro" id="IPR051212">
    <property type="entry name" value="Type-I_RE_S_subunit"/>
</dbReference>
<name>C6XCR3_METGS</name>
<feature type="domain" description="Type I restriction modification DNA specificity" evidence="4">
    <location>
        <begin position="102"/>
        <end position="275"/>
    </location>
</feature>
<evidence type="ECO:0000259" key="4">
    <source>
        <dbReference type="Pfam" id="PF01420"/>
    </source>
</evidence>
<dbReference type="Proteomes" id="UP000002743">
    <property type="component" value="Chromosome"/>
</dbReference>
<organism evidence="5 6">
    <name type="scientific">Methylovorus glucosotrophus (strain SIP3-4)</name>
    <dbReference type="NCBI Taxonomy" id="582744"/>
    <lineage>
        <taxon>Bacteria</taxon>
        <taxon>Pseudomonadati</taxon>
        <taxon>Pseudomonadota</taxon>
        <taxon>Betaproteobacteria</taxon>
        <taxon>Nitrosomonadales</taxon>
        <taxon>Methylophilaceae</taxon>
        <taxon>Methylovorus</taxon>
    </lineage>
</organism>
<dbReference type="AlphaFoldDB" id="C6XCR3"/>
<evidence type="ECO:0000256" key="2">
    <source>
        <dbReference type="ARBA" id="ARBA00022747"/>
    </source>
</evidence>
<evidence type="ECO:0000313" key="6">
    <source>
        <dbReference type="Proteomes" id="UP000002743"/>
    </source>
</evidence>
<reference evidence="5 6" key="2">
    <citation type="journal article" date="2011" name="J. Bacteriol.">
        <title>Genomes of three methylotrophs from a single niche uncover genetic and metabolic divergence of Methylophilaceae.</title>
        <authorList>
            <person name="Lapidus A."/>
            <person name="Clum A."/>
            <person name="Labutti K."/>
            <person name="Kaluzhnaya M.G."/>
            <person name="Lim S."/>
            <person name="Beck D.A."/>
            <person name="Glavina Del Rio T."/>
            <person name="Nolan M."/>
            <person name="Mavromatis K."/>
            <person name="Huntemann M."/>
            <person name="Lucas S."/>
            <person name="Lidstrom M.E."/>
            <person name="Ivanova N."/>
            <person name="Chistoserdova L."/>
        </authorList>
    </citation>
    <scope>NUCLEOTIDE SEQUENCE [LARGE SCALE GENOMIC DNA]</scope>
    <source>
        <strain evidence="5 6">SIP3-4</strain>
    </source>
</reference>
<dbReference type="CDD" id="cd17254">
    <property type="entry name" value="RMtype1_S_FclI-TRD1-CR1_like"/>
    <property type="match status" value="1"/>
</dbReference>
<dbReference type="EMBL" id="CP001674">
    <property type="protein sequence ID" value="ACT50338.1"/>
    <property type="molecule type" value="Genomic_DNA"/>
</dbReference>
<dbReference type="HOGENOM" id="CLU_021095_10_4_4"/>
<accession>C6XCR3</accession>
<dbReference type="PANTHER" id="PTHR43140">
    <property type="entry name" value="TYPE-1 RESTRICTION ENZYME ECOKI SPECIFICITY PROTEIN"/>
    <property type="match status" value="1"/>
</dbReference>
<dbReference type="SUPFAM" id="SSF116734">
    <property type="entry name" value="DNA methylase specificity domain"/>
    <property type="match status" value="2"/>
</dbReference>
<keyword evidence="6" id="KW-1185">Reference proteome</keyword>
<sequence length="795" mass="88589">MVAEHLITRHLDLWTTAIKRRSTAGRGSSSKVELYGIKKLRELILELAVRGLLVPQYPQDEPASELLKRIAAEKAKLVKAGKIKKDKPLPSITDDEQSFELPAGWQWAKLGMLMEMFNGRAFSQTEWSYEGLPIIRIQNLNDKNAPFNYFNGDVSETNYVEPGTFLISWSGTPGTSFGAFIWSGAPGALNQHINKCMIFGEEINKQYLRLAVNSCMDHLIENAQGGVGLKHVTKGTLNNCVFAIPPLAEQYRIVAKVDELMALCDQLEQQTDASLSAHQTLVETLLNALTSTADHAQFASSWQRIAEHFDTLFTTEDSIDQLKQTILQLAVMGKLVPQDPNDEPASELIKKIAADKARLVKKGRINKDNPLPPISADEKPFLEQSAWQFVRLLSLSYEIGTGPFGSMIHQSDYVSGGIPLVNPSHMIDDVISEDIAVAVDHEKAKELTSYRLCAGDIVLARRGEVGRCAIVTEREDGWLCGTGSFYLRLPPAISRRFMALVFRATTTRSYLVGKAVGTTMVNLNHGILNSLPIALPPLGEQYRIVAKVDELIALCDQLTSRLRAADQLRIKLAETVTDVVLNPVSGSVIPFPDAAAREERRHAVGCHAVATLNGYRSFGRTKLMKVIYLTDTHVGADITTVPERAAAGPFDKWIYKFEERADAEGWFSHEEAQGERNKVRYLPKAGLAAQAAKVHELLNASQVAELDRLLKLFADLSTEDAEVIATLFAAWNDFLIDGHTPDDAEVIREVRENWTPEKQRFKPEQLQTWLDWMRKNKLVPHGRGPRTVQQTKLFH</sequence>
<keyword evidence="3" id="KW-0238">DNA-binding</keyword>
<dbReference type="Gene3D" id="3.90.220.20">
    <property type="entry name" value="DNA methylase specificity domains"/>
    <property type="match status" value="2"/>
</dbReference>
<dbReference type="InterPro" id="IPR044946">
    <property type="entry name" value="Restrct_endonuc_typeI_TRD_sf"/>
</dbReference>
<feature type="domain" description="Type I restriction modification DNA specificity" evidence="4">
    <location>
        <begin position="443"/>
        <end position="563"/>
    </location>
</feature>
<dbReference type="RefSeq" id="WP_015829857.1">
    <property type="nucleotide sequence ID" value="NC_012969.1"/>
</dbReference>
<evidence type="ECO:0000313" key="5">
    <source>
        <dbReference type="EMBL" id="ACT50338.1"/>
    </source>
</evidence>
<keyword evidence="2" id="KW-0680">Restriction system</keyword>
<dbReference type="STRING" id="582744.Msip34_1091"/>
<comment type="similarity">
    <text evidence="1">Belongs to the type-I restriction system S methylase family.</text>
</comment>
<dbReference type="GO" id="GO:0009307">
    <property type="term" value="P:DNA restriction-modification system"/>
    <property type="evidence" value="ECO:0007669"/>
    <property type="project" value="UniProtKB-KW"/>
</dbReference>
<dbReference type="eggNOG" id="COG0732">
    <property type="taxonomic scope" value="Bacteria"/>
</dbReference>
<dbReference type="Pfam" id="PF01420">
    <property type="entry name" value="Methylase_S"/>
    <property type="match status" value="2"/>
</dbReference>
<dbReference type="GO" id="GO:0003677">
    <property type="term" value="F:DNA binding"/>
    <property type="evidence" value="ECO:0007669"/>
    <property type="project" value="UniProtKB-KW"/>
</dbReference>
<dbReference type="CDD" id="cd16961">
    <property type="entry name" value="RMtype1_S_TRD-CR_like"/>
    <property type="match status" value="1"/>
</dbReference>
<evidence type="ECO:0000256" key="3">
    <source>
        <dbReference type="ARBA" id="ARBA00023125"/>
    </source>
</evidence>
<dbReference type="InterPro" id="IPR000055">
    <property type="entry name" value="Restrct_endonuc_typeI_TRD"/>
</dbReference>
<dbReference type="KEGG" id="mei:Msip34_1091"/>
<gene>
    <name evidence="5" type="ordered locus">Msip34_1091</name>
</gene>
<reference evidence="6" key="1">
    <citation type="submission" date="2009-07" db="EMBL/GenBank/DDBJ databases">
        <title>Complete sequence of chromosome of Methylovorus sp. SIP3-4.</title>
        <authorList>
            <person name="Lucas S."/>
            <person name="Copeland A."/>
            <person name="Lapidus A."/>
            <person name="Glavina del Rio T."/>
            <person name="Tice H."/>
            <person name="Bruce D."/>
            <person name="Goodwin L."/>
            <person name="Pitluck S."/>
            <person name="Clum A."/>
            <person name="Larimer F."/>
            <person name="Land M."/>
            <person name="Hauser L."/>
            <person name="Kyrpides N."/>
            <person name="Mikhailova N."/>
            <person name="Kayluzhnaya M."/>
            <person name="Chistoserdova L."/>
        </authorList>
    </citation>
    <scope>NUCLEOTIDE SEQUENCE [LARGE SCALE GENOMIC DNA]</scope>
    <source>
        <strain evidence="6">SIP3-4</strain>
    </source>
</reference>
<dbReference type="OrthoDB" id="5298944at2"/>
<proteinExistence type="inferred from homology"/>
<protein>
    <submittedName>
        <fullName evidence="5">Restriction modification system DNA specificity domain protein</fullName>
    </submittedName>
</protein>
<dbReference type="PANTHER" id="PTHR43140:SF1">
    <property type="entry name" value="TYPE I RESTRICTION ENZYME ECOKI SPECIFICITY SUBUNIT"/>
    <property type="match status" value="1"/>
</dbReference>